<evidence type="ECO:0000256" key="1">
    <source>
        <dbReference type="SAM" id="Phobius"/>
    </source>
</evidence>
<keyword evidence="4" id="KW-1185">Reference proteome</keyword>
<gene>
    <name evidence="2" type="primary">folT</name>
    <name evidence="2" type="ORF">CPRO_01740</name>
    <name evidence="3" type="ORF">SAMN02745151_00180</name>
</gene>
<organism evidence="3 5">
    <name type="scientific">Anaerotignum propionicum DSM 1682</name>
    <dbReference type="NCBI Taxonomy" id="991789"/>
    <lineage>
        <taxon>Bacteria</taxon>
        <taxon>Bacillati</taxon>
        <taxon>Bacillota</taxon>
        <taxon>Clostridia</taxon>
        <taxon>Lachnospirales</taxon>
        <taxon>Anaerotignaceae</taxon>
        <taxon>Anaerotignum</taxon>
    </lineage>
</organism>
<dbReference type="GO" id="GO:0022857">
    <property type="term" value="F:transmembrane transporter activity"/>
    <property type="evidence" value="ECO:0007669"/>
    <property type="project" value="InterPro"/>
</dbReference>
<dbReference type="EMBL" id="CP014223">
    <property type="protein sequence ID" value="AMJ39798.1"/>
    <property type="molecule type" value="Genomic_DNA"/>
</dbReference>
<dbReference type="Proteomes" id="UP000068026">
    <property type="component" value="Chromosome"/>
</dbReference>
<dbReference type="Proteomes" id="UP000184204">
    <property type="component" value="Unassembled WGS sequence"/>
</dbReference>
<keyword evidence="1" id="KW-0812">Transmembrane</keyword>
<reference evidence="2 4" key="1">
    <citation type="journal article" date="2016" name="Genome Announc.">
        <title>Complete Genome Sequence of the Amino Acid-Fermenting Clostridium propionicum X2 (DSM 1682).</title>
        <authorList>
            <person name="Poehlein A."/>
            <person name="Schlien K."/>
            <person name="Chowdhury N.P."/>
            <person name="Gottschalk G."/>
            <person name="Buckel W."/>
            <person name="Daniel R."/>
        </authorList>
    </citation>
    <scope>NUCLEOTIDE SEQUENCE [LARGE SCALE GENOMIC DNA]</scope>
    <source>
        <strain evidence="2 4">X2</strain>
    </source>
</reference>
<reference evidence="4" key="2">
    <citation type="submission" date="2016-01" db="EMBL/GenBank/DDBJ databases">
        <authorList>
            <person name="Poehlein A."/>
            <person name="Schlien K."/>
            <person name="Gottschalk G."/>
            <person name="Buckel W."/>
            <person name="Daniel R."/>
        </authorList>
    </citation>
    <scope>NUCLEOTIDE SEQUENCE [LARGE SCALE GENOMIC DNA]</scope>
    <source>
        <strain evidence="4">X2</strain>
    </source>
</reference>
<dbReference type="OrthoDB" id="4624at2"/>
<dbReference type="InterPro" id="IPR030949">
    <property type="entry name" value="ECF_S_folate_fam"/>
</dbReference>
<proteinExistence type="predicted"/>
<sequence>MQQKLSNTHRLVIMALLMALTIILSRFLSISAWNLKIGFAFAPIALAGMLLGPIPAGIVAAAADFLGATLFPIGQFFPGFTLTAFLTGILFGAFLHKKVDTKKIVLASISTQIIGSLLLNTQWISMLYGTPFWALMPTRILQTCIMTVIQIIVIRILAGYAPQILKMQKV</sequence>
<dbReference type="AlphaFoldDB" id="A0A0X8V9E2"/>
<evidence type="ECO:0000313" key="3">
    <source>
        <dbReference type="EMBL" id="SHE28392.1"/>
    </source>
</evidence>
<evidence type="ECO:0000313" key="4">
    <source>
        <dbReference type="Proteomes" id="UP000068026"/>
    </source>
</evidence>
<evidence type="ECO:0000313" key="2">
    <source>
        <dbReference type="EMBL" id="AMJ39798.1"/>
    </source>
</evidence>
<feature type="transmembrane region" description="Helical" evidence="1">
    <location>
        <begin position="140"/>
        <end position="161"/>
    </location>
</feature>
<dbReference type="NCBIfam" id="TIGR04518">
    <property type="entry name" value="ECF_S_folT_fam"/>
    <property type="match status" value="1"/>
</dbReference>
<dbReference type="Gene3D" id="1.10.1760.20">
    <property type="match status" value="1"/>
</dbReference>
<feature type="transmembrane region" description="Helical" evidence="1">
    <location>
        <begin position="104"/>
        <end position="128"/>
    </location>
</feature>
<dbReference type="RefSeq" id="WP_066046783.1">
    <property type="nucleotide sequence ID" value="NZ_CP014223.1"/>
</dbReference>
<dbReference type="KEGG" id="cpro:CPRO_01740"/>
<dbReference type="EMBL" id="FQUA01000001">
    <property type="protein sequence ID" value="SHE28392.1"/>
    <property type="molecule type" value="Genomic_DNA"/>
</dbReference>
<keyword evidence="1" id="KW-0472">Membrane</keyword>
<reference evidence="5" key="3">
    <citation type="submission" date="2016-11" db="EMBL/GenBank/DDBJ databases">
        <authorList>
            <person name="Jaros S."/>
            <person name="Januszkiewicz K."/>
            <person name="Wedrychowicz H."/>
        </authorList>
    </citation>
    <scope>NUCLEOTIDE SEQUENCE [LARGE SCALE GENOMIC DNA]</scope>
    <source>
        <strain evidence="5">DSM 1682</strain>
    </source>
</reference>
<dbReference type="InterPro" id="IPR024529">
    <property type="entry name" value="ECF_trnsprt_substrate-spec"/>
</dbReference>
<feature type="transmembrane region" description="Helical" evidence="1">
    <location>
        <begin position="12"/>
        <end position="33"/>
    </location>
</feature>
<feature type="transmembrane region" description="Helical" evidence="1">
    <location>
        <begin position="40"/>
        <end position="63"/>
    </location>
</feature>
<protein>
    <submittedName>
        <fullName evidence="3">ECF transporter S component, folate family</fullName>
    </submittedName>
    <submittedName>
        <fullName evidence="2">Folate transporter FolT</fullName>
    </submittedName>
</protein>
<name>A0A0X8V9E2_ANAPI</name>
<accession>A0A0X8V9E2</accession>
<feature type="transmembrane region" description="Helical" evidence="1">
    <location>
        <begin position="75"/>
        <end position="95"/>
    </location>
</feature>
<dbReference type="Pfam" id="PF12822">
    <property type="entry name" value="ECF_trnsprt"/>
    <property type="match status" value="1"/>
</dbReference>
<evidence type="ECO:0000313" key="5">
    <source>
        <dbReference type="Proteomes" id="UP000184204"/>
    </source>
</evidence>
<keyword evidence="1" id="KW-1133">Transmembrane helix</keyword>
<reference evidence="3" key="4">
    <citation type="submission" date="2016-11" db="EMBL/GenBank/DDBJ databases">
        <authorList>
            <person name="Varghese N."/>
            <person name="Submissions S."/>
        </authorList>
    </citation>
    <scope>NUCLEOTIDE SEQUENCE</scope>
    <source>
        <strain evidence="3">DSM 1682</strain>
    </source>
</reference>